<name>A0A5C6C8B5_9BACT</name>
<keyword evidence="2" id="KW-1185">Reference proteome</keyword>
<dbReference type="AlphaFoldDB" id="A0A5C6C8B5"/>
<organism evidence="1 2">
    <name type="scientific">Bythopirellula polymerisocia</name>
    <dbReference type="NCBI Taxonomy" id="2528003"/>
    <lineage>
        <taxon>Bacteria</taxon>
        <taxon>Pseudomonadati</taxon>
        <taxon>Planctomycetota</taxon>
        <taxon>Planctomycetia</taxon>
        <taxon>Pirellulales</taxon>
        <taxon>Lacipirellulaceae</taxon>
        <taxon>Bythopirellula</taxon>
    </lineage>
</organism>
<accession>A0A5C6C8B5</accession>
<proteinExistence type="predicted"/>
<protein>
    <submittedName>
        <fullName evidence="1">Uncharacterized protein</fullName>
    </submittedName>
</protein>
<gene>
    <name evidence="1" type="ORF">Pla144_48210</name>
</gene>
<dbReference type="Proteomes" id="UP000318437">
    <property type="component" value="Unassembled WGS sequence"/>
</dbReference>
<sequence length="130" mass="13765">MAESGKEIAVSDPLVGGGVWQEGHPSCATGESARWASLFTHLPSWLRQRVARTSRTVLGGMSATPQSAFGEFPLCEFQCILRAGGCINCGGLGFRRTAGGVSAESRPQHLKRLANSLKVVQPPSVRSVVT</sequence>
<evidence type="ECO:0000313" key="2">
    <source>
        <dbReference type="Proteomes" id="UP000318437"/>
    </source>
</evidence>
<evidence type="ECO:0000313" key="1">
    <source>
        <dbReference type="EMBL" id="TWU20770.1"/>
    </source>
</evidence>
<comment type="caution">
    <text evidence="1">The sequence shown here is derived from an EMBL/GenBank/DDBJ whole genome shotgun (WGS) entry which is preliminary data.</text>
</comment>
<reference evidence="1 2" key="1">
    <citation type="submission" date="2019-02" db="EMBL/GenBank/DDBJ databases">
        <title>Deep-cultivation of Planctomycetes and their phenomic and genomic characterization uncovers novel biology.</title>
        <authorList>
            <person name="Wiegand S."/>
            <person name="Jogler M."/>
            <person name="Boedeker C."/>
            <person name="Pinto D."/>
            <person name="Vollmers J."/>
            <person name="Rivas-Marin E."/>
            <person name="Kohn T."/>
            <person name="Peeters S.H."/>
            <person name="Heuer A."/>
            <person name="Rast P."/>
            <person name="Oberbeckmann S."/>
            <person name="Bunk B."/>
            <person name="Jeske O."/>
            <person name="Meyerdierks A."/>
            <person name="Storesund J.E."/>
            <person name="Kallscheuer N."/>
            <person name="Luecker S."/>
            <person name="Lage O.M."/>
            <person name="Pohl T."/>
            <person name="Merkel B.J."/>
            <person name="Hornburger P."/>
            <person name="Mueller R.-W."/>
            <person name="Bruemmer F."/>
            <person name="Labrenz M."/>
            <person name="Spormann A.M."/>
            <person name="Op Den Camp H."/>
            <person name="Overmann J."/>
            <person name="Amann R."/>
            <person name="Jetten M.S.M."/>
            <person name="Mascher T."/>
            <person name="Medema M.H."/>
            <person name="Devos D.P."/>
            <person name="Kaster A.-K."/>
            <person name="Ovreas L."/>
            <person name="Rohde M."/>
            <person name="Galperin M.Y."/>
            <person name="Jogler C."/>
        </authorList>
    </citation>
    <scope>NUCLEOTIDE SEQUENCE [LARGE SCALE GENOMIC DNA]</scope>
    <source>
        <strain evidence="1 2">Pla144</strain>
    </source>
</reference>
<dbReference type="EMBL" id="SJPS01000013">
    <property type="protein sequence ID" value="TWU20770.1"/>
    <property type="molecule type" value="Genomic_DNA"/>
</dbReference>
<dbReference type="OrthoDB" id="10010164at2"/>
<dbReference type="RefSeq" id="WP_146453040.1">
    <property type="nucleotide sequence ID" value="NZ_SJPS01000013.1"/>
</dbReference>